<dbReference type="OrthoDB" id="77601at2759"/>
<dbReference type="PANTHER" id="PTHR10188:SF8">
    <property type="entry name" value="THREONINE ASPARTASE 1"/>
    <property type="match status" value="1"/>
</dbReference>
<dbReference type="GO" id="GO:0004298">
    <property type="term" value="F:threonine-type endopeptidase activity"/>
    <property type="evidence" value="ECO:0007669"/>
    <property type="project" value="InterPro"/>
</dbReference>
<dbReference type="InterPro" id="IPR037464">
    <property type="entry name" value="Taspase1"/>
</dbReference>
<evidence type="ECO:0000256" key="3">
    <source>
        <dbReference type="PIRSR" id="PIRSR600246-3"/>
    </source>
</evidence>
<dbReference type="SUPFAM" id="SSF56235">
    <property type="entry name" value="N-terminal nucleophile aminohydrolases (Ntn hydrolases)"/>
    <property type="match status" value="1"/>
</dbReference>
<gene>
    <name evidence="4" type="ORF">KP79_PYT10390</name>
</gene>
<dbReference type="AlphaFoldDB" id="A0A210PM77"/>
<protein>
    <submittedName>
        <fullName evidence="4">Threonine aspartase 1</fullName>
    </submittedName>
</protein>
<dbReference type="STRING" id="6573.A0A210PM77"/>
<name>A0A210PM77_MIZYE</name>
<dbReference type="EMBL" id="NEDP02005586">
    <property type="protein sequence ID" value="OWF37581.1"/>
    <property type="molecule type" value="Genomic_DNA"/>
</dbReference>
<dbReference type="Pfam" id="PF01112">
    <property type="entry name" value="Asparaginase_2"/>
    <property type="match status" value="1"/>
</dbReference>
<proteinExistence type="inferred from homology"/>
<sequence>MTGVFIAVHAGAGYHSRDRESEYKKACAEACSKAHGVLTTGASSLEAVMAAVISLENCPLTNAGTGSSLTLEGEVECDASIMDGRSLLYGGAGCVTGVKNPILVARSLLDEQKKGCLSLGRLPPSVLVGEGARKWAQDNGVELIENKQLKTDSSLKTYASHKRKLEQHEERMRRKRAKWLTVPSSKACNEEDTPLPCISEDVQDTVGAVAMDSEGNMSAAVSSGGISLKHSGRLGPAAMYGAGCWAHNWKSDKKAGVAVATSGSGEHLMRTLFAQKCAECVQTQDSGSLGVSTAFRDHFLESDYLASVTQKLGGVLALRQDKEEGSAIMLEVIWGHTTESMCVGYWGSDTHKPKVLVSRLPENSEAGKSFKMEGKVFSVT</sequence>
<accession>A0A210PM77</accession>
<dbReference type="InterPro" id="IPR029055">
    <property type="entry name" value="Ntn_hydrolases_N"/>
</dbReference>
<dbReference type="InterPro" id="IPR000246">
    <property type="entry name" value="Peptidase_T2"/>
</dbReference>
<comment type="caution">
    <text evidence="4">The sequence shown here is derived from an EMBL/GenBank/DDBJ whole genome shotgun (WGS) entry which is preliminary data.</text>
</comment>
<organism evidence="4 5">
    <name type="scientific">Mizuhopecten yessoensis</name>
    <name type="common">Japanese scallop</name>
    <name type="synonym">Patinopecten yessoensis</name>
    <dbReference type="NCBI Taxonomy" id="6573"/>
    <lineage>
        <taxon>Eukaryota</taxon>
        <taxon>Metazoa</taxon>
        <taxon>Spiralia</taxon>
        <taxon>Lophotrochozoa</taxon>
        <taxon>Mollusca</taxon>
        <taxon>Bivalvia</taxon>
        <taxon>Autobranchia</taxon>
        <taxon>Pteriomorphia</taxon>
        <taxon>Pectinida</taxon>
        <taxon>Pectinoidea</taxon>
        <taxon>Pectinidae</taxon>
        <taxon>Mizuhopecten</taxon>
    </lineage>
</organism>
<dbReference type="CDD" id="cd04514">
    <property type="entry name" value="Taspase1_like"/>
    <property type="match status" value="1"/>
</dbReference>
<dbReference type="Gene3D" id="3.60.20.30">
    <property type="entry name" value="(Glycosyl)asparaginase"/>
    <property type="match status" value="1"/>
</dbReference>
<dbReference type="GO" id="GO:0051604">
    <property type="term" value="P:protein maturation"/>
    <property type="evidence" value="ECO:0007669"/>
    <property type="project" value="TreeGrafter"/>
</dbReference>
<evidence type="ECO:0000256" key="1">
    <source>
        <dbReference type="ARBA" id="ARBA00010872"/>
    </source>
</evidence>
<evidence type="ECO:0000256" key="2">
    <source>
        <dbReference type="PIRSR" id="PIRSR600246-1"/>
    </source>
</evidence>
<dbReference type="PANTHER" id="PTHR10188">
    <property type="entry name" value="L-ASPARAGINASE"/>
    <property type="match status" value="1"/>
</dbReference>
<dbReference type="Proteomes" id="UP000242188">
    <property type="component" value="Unassembled WGS sequence"/>
</dbReference>
<feature type="site" description="Cleavage; by autolysis" evidence="3">
    <location>
        <begin position="204"/>
        <end position="205"/>
    </location>
</feature>
<feature type="active site" description="Nucleophile" evidence="2">
    <location>
        <position position="205"/>
    </location>
</feature>
<reference evidence="4 5" key="1">
    <citation type="journal article" date="2017" name="Nat. Ecol. Evol.">
        <title>Scallop genome provides insights into evolution of bilaterian karyotype and development.</title>
        <authorList>
            <person name="Wang S."/>
            <person name="Zhang J."/>
            <person name="Jiao W."/>
            <person name="Li J."/>
            <person name="Xun X."/>
            <person name="Sun Y."/>
            <person name="Guo X."/>
            <person name="Huan P."/>
            <person name="Dong B."/>
            <person name="Zhang L."/>
            <person name="Hu X."/>
            <person name="Sun X."/>
            <person name="Wang J."/>
            <person name="Zhao C."/>
            <person name="Wang Y."/>
            <person name="Wang D."/>
            <person name="Huang X."/>
            <person name="Wang R."/>
            <person name="Lv J."/>
            <person name="Li Y."/>
            <person name="Zhang Z."/>
            <person name="Liu B."/>
            <person name="Lu W."/>
            <person name="Hui Y."/>
            <person name="Liang J."/>
            <person name="Zhou Z."/>
            <person name="Hou R."/>
            <person name="Li X."/>
            <person name="Liu Y."/>
            <person name="Li H."/>
            <person name="Ning X."/>
            <person name="Lin Y."/>
            <person name="Zhao L."/>
            <person name="Xing Q."/>
            <person name="Dou J."/>
            <person name="Li Y."/>
            <person name="Mao J."/>
            <person name="Guo H."/>
            <person name="Dou H."/>
            <person name="Li T."/>
            <person name="Mu C."/>
            <person name="Jiang W."/>
            <person name="Fu Q."/>
            <person name="Fu X."/>
            <person name="Miao Y."/>
            <person name="Liu J."/>
            <person name="Yu Q."/>
            <person name="Li R."/>
            <person name="Liao H."/>
            <person name="Li X."/>
            <person name="Kong Y."/>
            <person name="Jiang Z."/>
            <person name="Chourrout D."/>
            <person name="Li R."/>
            <person name="Bao Z."/>
        </authorList>
    </citation>
    <scope>NUCLEOTIDE SEQUENCE [LARGE SCALE GENOMIC DNA]</scope>
    <source>
        <strain evidence="4 5">PY_sf001</strain>
    </source>
</reference>
<evidence type="ECO:0000313" key="4">
    <source>
        <dbReference type="EMBL" id="OWF37581.1"/>
    </source>
</evidence>
<comment type="similarity">
    <text evidence="1">Belongs to the Ntn-hydrolase family.</text>
</comment>
<evidence type="ECO:0000313" key="5">
    <source>
        <dbReference type="Proteomes" id="UP000242188"/>
    </source>
</evidence>
<dbReference type="GO" id="GO:0005737">
    <property type="term" value="C:cytoplasm"/>
    <property type="evidence" value="ECO:0007669"/>
    <property type="project" value="TreeGrafter"/>
</dbReference>
<keyword evidence="5" id="KW-1185">Reference proteome</keyword>